<keyword evidence="3 10" id="KW-0444">Lipid biosynthesis</keyword>
<gene>
    <name evidence="10" type="primary">plsX</name>
    <name evidence="12" type="ORF">BKA00_006744</name>
</gene>
<sequence>MTGTGEPSRPVTPRPAEPGPPATGPSEPGPPEPGPAPRTNAAPPRRAAQPARSTAPSTSTPPGSTAPRPAPRRPATVRPLPIAVDTMGGDHAPEEIIAGAVAAVREHGVRLVLVGRAARIRRELDLHGVLGTIPIVNADEALDMGEGALASWRKPRSSIAIACHLIKQGRASALVSAGSTAGVVATSRLRLKGQQGVMRPAIAVALPTRPHPTILLDAGATADVKPEGLVQFAALGTAYAQILLGVDRPSVGLLNIGAEPGKGNKLTKRAHELLATGSHGIEFAGNVEGHDLLSGRVDVVVADGFTGNVALKAVEGTIATAFAEIREAMTSTPAARMGALLQRRRLQDLRDRLDPDTYGGGVLLGLNGTVVIAHGASRARAVTSACDLAHRLAAGRIVERIREQVAATRTSRFGRWTHGERDGDKPAERPADRPGDTAPEVPSPAADTVPDRKEPPAGH</sequence>
<dbReference type="EC" id="2.3.1.274" evidence="8 10"/>
<dbReference type="GO" id="GO:0005737">
    <property type="term" value="C:cytoplasm"/>
    <property type="evidence" value="ECO:0007669"/>
    <property type="project" value="UniProtKB-SubCell"/>
</dbReference>
<evidence type="ECO:0000256" key="1">
    <source>
        <dbReference type="ARBA" id="ARBA00001232"/>
    </source>
</evidence>
<evidence type="ECO:0000256" key="10">
    <source>
        <dbReference type="HAMAP-Rule" id="MF_00019"/>
    </source>
</evidence>
<comment type="similarity">
    <text evidence="10">Belongs to the PlsX family.</text>
</comment>
<keyword evidence="5 10" id="KW-0443">Lipid metabolism</keyword>
<dbReference type="HAMAP" id="MF_00019">
    <property type="entry name" value="PlsX"/>
    <property type="match status" value="1"/>
</dbReference>
<keyword evidence="12" id="KW-0012">Acyltransferase</keyword>
<evidence type="ECO:0000256" key="7">
    <source>
        <dbReference type="ARBA" id="ARBA00023264"/>
    </source>
</evidence>
<keyword evidence="13" id="KW-1185">Reference proteome</keyword>
<feature type="compositionally biased region" description="Basic and acidic residues" evidence="11">
    <location>
        <begin position="449"/>
        <end position="459"/>
    </location>
</feature>
<evidence type="ECO:0000256" key="6">
    <source>
        <dbReference type="ARBA" id="ARBA00023209"/>
    </source>
</evidence>
<dbReference type="GO" id="GO:0043811">
    <property type="term" value="F:phosphate:acyl-[acyl carrier protein] acyltransferase activity"/>
    <property type="evidence" value="ECO:0007669"/>
    <property type="project" value="UniProtKB-UniRule"/>
</dbReference>
<feature type="compositionally biased region" description="Pro residues" evidence="11">
    <location>
        <begin position="10"/>
        <end position="36"/>
    </location>
</feature>
<evidence type="ECO:0000256" key="8">
    <source>
        <dbReference type="ARBA" id="ARBA00024069"/>
    </source>
</evidence>
<comment type="catalytic activity">
    <reaction evidence="1 10">
        <text>a fatty acyl-[ACP] + phosphate = an acyl phosphate + holo-[ACP]</text>
        <dbReference type="Rhea" id="RHEA:42292"/>
        <dbReference type="Rhea" id="RHEA-COMP:9685"/>
        <dbReference type="Rhea" id="RHEA-COMP:14125"/>
        <dbReference type="ChEBI" id="CHEBI:43474"/>
        <dbReference type="ChEBI" id="CHEBI:59918"/>
        <dbReference type="ChEBI" id="CHEBI:64479"/>
        <dbReference type="ChEBI" id="CHEBI:138651"/>
        <dbReference type="EC" id="2.3.1.274"/>
    </reaction>
</comment>
<dbReference type="Pfam" id="PF02504">
    <property type="entry name" value="FA_synthesis"/>
    <property type="match status" value="1"/>
</dbReference>
<dbReference type="UniPathway" id="UPA00085"/>
<dbReference type="PANTHER" id="PTHR30100">
    <property type="entry name" value="FATTY ACID/PHOSPHOLIPID SYNTHESIS PROTEIN PLSX"/>
    <property type="match status" value="1"/>
</dbReference>
<comment type="function">
    <text evidence="10">Catalyzes the reversible formation of acyl-phosphate (acyl-PO(4)) from acyl-[acyl-carrier-protein] (acyl-ACP). This enzyme utilizes acyl-ACP as fatty acyl donor, but not acyl-CoA.</text>
</comment>
<comment type="subunit">
    <text evidence="9 10">Homodimer. Probably interacts with PlsY.</text>
</comment>
<evidence type="ECO:0000256" key="2">
    <source>
        <dbReference type="ARBA" id="ARBA00022490"/>
    </source>
</evidence>
<dbReference type="GO" id="GO:0006633">
    <property type="term" value="P:fatty acid biosynthetic process"/>
    <property type="evidence" value="ECO:0007669"/>
    <property type="project" value="UniProtKB-UniRule"/>
</dbReference>
<organism evidence="12 13">
    <name type="scientific">Actinomadura coerulea</name>
    <dbReference type="NCBI Taxonomy" id="46159"/>
    <lineage>
        <taxon>Bacteria</taxon>
        <taxon>Bacillati</taxon>
        <taxon>Actinomycetota</taxon>
        <taxon>Actinomycetes</taxon>
        <taxon>Streptosporangiales</taxon>
        <taxon>Thermomonosporaceae</taxon>
        <taxon>Actinomadura</taxon>
    </lineage>
</organism>
<dbReference type="EMBL" id="JACHMQ010000001">
    <property type="protein sequence ID" value="MBB6399830.1"/>
    <property type="molecule type" value="Genomic_DNA"/>
</dbReference>
<feature type="compositionally biased region" description="Low complexity" evidence="11">
    <location>
        <begin position="37"/>
        <end position="77"/>
    </location>
</feature>
<comment type="subcellular location">
    <subcellularLocation>
        <location evidence="10">Cytoplasm</location>
    </subcellularLocation>
    <text evidence="10">Associated with the membrane possibly through PlsY.</text>
</comment>
<keyword evidence="7 10" id="KW-1208">Phospholipid metabolism</keyword>
<accession>A0A7X0G5F3</accession>
<dbReference type="NCBIfam" id="TIGR00182">
    <property type="entry name" value="plsX"/>
    <property type="match status" value="1"/>
</dbReference>
<name>A0A7X0G5F3_9ACTN</name>
<keyword evidence="2 10" id="KW-0963">Cytoplasm</keyword>
<evidence type="ECO:0000256" key="5">
    <source>
        <dbReference type="ARBA" id="ARBA00023098"/>
    </source>
</evidence>
<evidence type="ECO:0000313" key="13">
    <source>
        <dbReference type="Proteomes" id="UP000546324"/>
    </source>
</evidence>
<keyword evidence="6 10" id="KW-0594">Phospholipid biosynthesis</keyword>
<comment type="pathway">
    <text evidence="10">Lipid metabolism; phospholipid metabolism.</text>
</comment>
<dbReference type="AlphaFoldDB" id="A0A7X0G5F3"/>
<dbReference type="InterPro" id="IPR003664">
    <property type="entry name" value="FA_synthesis"/>
</dbReference>
<keyword evidence="4 10" id="KW-0808">Transferase</keyword>
<evidence type="ECO:0000256" key="4">
    <source>
        <dbReference type="ARBA" id="ARBA00022679"/>
    </source>
</evidence>
<dbReference type="Proteomes" id="UP000546324">
    <property type="component" value="Unassembled WGS sequence"/>
</dbReference>
<feature type="compositionally biased region" description="Basic and acidic residues" evidence="11">
    <location>
        <begin position="417"/>
        <end position="435"/>
    </location>
</feature>
<dbReference type="PANTHER" id="PTHR30100:SF1">
    <property type="entry name" value="PHOSPHATE ACYLTRANSFERASE"/>
    <property type="match status" value="1"/>
</dbReference>
<dbReference type="GO" id="GO:0008654">
    <property type="term" value="P:phospholipid biosynthetic process"/>
    <property type="evidence" value="ECO:0007669"/>
    <property type="project" value="UniProtKB-KW"/>
</dbReference>
<evidence type="ECO:0000256" key="9">
    <source>
        <dbReference type="ARBA" id="ARBA00046608"/>
    </source>
</evidence>
<evidence type="ECO:0000256" key="11">
    <source>
        <dbReference type="SAM" id="MobiDB-lite"/>
    </source>
</evidence>
<dbReference type="SUPFAM" id="SSF53659">
    <property type="entry name" value="Isocitrate/Isopropylmalate dehydrogenase-like"/>
    <property type="match status" value="1"/>
</dbReference>
<dbReference type="Gene3D" id="3.40.718.10">
    <property type="entry name" value="Isopropylmalate Dehydrogenase"/>
    <property type="match status" value="1"/>
</dbReference>
<feature type="region of interest" description="Disordered" evidence="11">
    <location>
        <begin position="1"/>
        <end position="77"/>
    </location>
</feature>
<protein>
    <recommendedName>
        <fullName evidence="8 10">Phosphate acyltransferase</fullName>
        <ecNumber evidence="8 10">2.3.1.274</ecNumber>
    </recommendedName>
    <alternativeName>
        <fullName evidence="10">Acyl-ACP phosphotransacylase</fullName>
    </alternativeName>
    <alternativeName>
        <fullName evidence="10">Acyl-[acyl-carrier-protein]--phosphate acyltransferase</fullName>
    </alternativeName>
    <alternativeName>
        <fullName evidence="10">Phosphate-acyl-ACP acyltransferase</fullName>
    </alternativeName>
</protein>
<evidence type="ECO:0000313" key="12">
    <source>
        <dbReference type="EMBL" id="MBB6399830.1"/>
    </source>
</evidence>
<comment type="caution">
    <text evidence="12">The sequence shown here is derived from an EMBL/GenBank/DDBJ whole genome shotgun (WGS) entry which is preliminary data.</text>
</comment>
<proteinExistence type="inferred from homology"/>
<feature type="region of interest" description="Disordered" evidence="11">
    <location>
        <begin position="412"/>
        <end position="459"/>
    </location>
</feature>
<reference evidence="12 13" key="1">
    <citation type="submission" date="2020-08" db="EMBL/GenBank/DDBJ databases">
        <title>Sequencing the genomes of 1000 actinobacteria strains.</title>
        <authorList>
            <person name="Klenk H.-P."/>
        </authorList>
    </citation>
    <scope>NUCLEOTIDE SEQUENCE [LARGE SCALE GENOMIC DNA]</scope>
    <source>
        <strain evidence="12 13">DSM 43675</strain>
    </source>
</reference>
<evidence type="ECO:0000256" key="3">
    <source>
        <dbReference type="ARBA" id="ARBA00022516"/>
    </source>
</evidence>
<dbReference type="InterPro" id="IPR012281">
    <property type="entry name" value="Phospholipid_synth_PlsX-like"/>
</dbReference>